<evidence type="ECO:0000313" key="3">
    <source>
        <dbReference type="WBParaSite" id="GPLIN_000479800"/>
    </source>
</evidence>
<dbReference type="AlphaFoldDB" id="A0A183BW10"/>
<proteinExistence type="predicted"/>
<organism evidence="2 3">
    <name type="scientific">Globodera pallida</name>
    <name type="common">Potato cyst nematode worm</name>
    <name type="synonym">Heterodera pallida</name>
    <dbReference type="NCBI Taxonomy" id="36090"/>
    <lineage>
        <taxon>Eukaryota</taxon>
        <taxon>Metazoa</taxon>
        <taxon>Ecdysozoa</taxon>
        <taxon>Nematoda</taxon>
        <taxon>Chromadorea</taxon>
        <taxon>Rhabditida</taxon>
        <taxon>Tylenchina</taxon>
        <taxon>Tylenchomorpha</taxon>
        <taxon>Tylenchoidea</taxon>
        <taxon>Heteroderidae</taxon>
        <taxon>Heteroderinae</taxon>
        <taxon>Globodera</taxon>
    </lineage>
</organism>
<sequence length="178" mass="19515">MSSVNLGPGMNIANLQVVRCLGSGSYGDVYLCQNSDADEFAVKIEEIGKTQLDVEMQFTHCMILALCIATKNGKHGDRTVSVVGYIFLTLAMRTIPLLSAFLRCLMAEAANGRSIGQQTVRSAILDVHGWGDGTPTATASASVSKAMVAMYDECRDACRLRTRRSFPPRVVYYYRNPY</sequence>
<accession>A0A183BW10</accession>
<keyword evidence="1" id="KW-0067">ATP-binding</keyword>
<reference evidence="2" key="1">
    <citation type="submission" date="2014-05" db="EMBL/GenBank/DDBJ databases">
        <title>The genome and life-stage specific transcriptomes of Globodera pallida elucidate key aspects of plant parasitism by a cyst nematode.</title>
        <authorList>
            <person name="Cotton J.A."/>
            <person name="Lilley C.J."/>
            <person name="Jones L.M."/>
            <person name="Kikuchi T."/>
            <person name="Reid A.J."/>
            <person name="Thorpe P."/>
            <person name="Tsai I.J."/>
            <person name="Beasley H."/>
            <person name="Blok V."/>
            <person name="Cock P.J.A."/>
            <person name="Van den Akker S.E."/>
            <person name="Holroyd N."/>
            <person name="Hunt M."/>
            <person name="Mantelin S."/>
            <person name="Naghra H."/>
            <person name="Pain A."/>
            <person name="Palomares-Rius J.E."/>
            <person name="Zarowiecki M."/>
            <person name="Berriman M."/>
            <person name="Jones J.T."/>
            <person name="Urwin P.E."/>
        </authorList>
    </citation>
    <scope>NUCLEOTIDE SEQUENCE [LARGE SCALE GENOMIC DNA]</scope>
    <source>
        <strain evidence="2">Lindley</strain>
    </source>
</reference>
<dbReference type="InterPro" id="IPR017441">
    <property type="entry name" value="Protein_kinase_ATP_BS"/>
</dbReference>
<dbReference type="GO" id="GO:0005524">
    <property type="term" value="F:ATP binding"/>
    <property type="evidence" value="ECO:0007669"/>
    <property type="project" value="UniProtKB-UniRule"/>
</dbReference>
<reference evidence="3" key="2">
    <citation type="submission" date="2016-06" db="UniProtKB">
        <authorList>
            <consortium name="WormBaseParasite"/>
        </authorList>
    </citation>
    <scope>IDENTIFICATION</scope>
</reference>
<name>A0A183BW10_GLOPA</name>
<protein>
    <submittedName>
        <fullName evidence="3">Protein kinase domain-containing protein</fullName>
    </submittedName>
</protein>
<dbReference type="SUPFAM" id="SSF56112">
    <property type="entry name" value="Protein kinase-like (PK-like)"/>
    <property type="match status" value="1"/>
</dbReference>
<dbReference type="WBParaSite" id="GPLIN_000479800">
    <property type="protein sequence ID" value="GPLIN_000479800"/>
    <property type="gene ID" value="GPLIN_000479800"/>
</dbReference>
<evidence type="ECO:0000313" key="2">
    <source>
        <dbReference type="Proteomes" id="UP000050741"/>
    </source>
</evidence>
<dbReference type="PROSITE" id="PS00107">
    <property type="entry name" value="PROTEIN_KINASE_ATP"/>
    <property type="match status" value="1"/>
</dbReference>
<dbReference type="InterPro" id="IPR011009">
    <property type="entry name" value="Kinase-like_dom_sf"/>
</dbReference>
<dbReference type="Proteomes" id="UP000050741">
    <property type="component" value="Unassembled WGS sequence"/>
</dbReference>
<evidence type="ECO:0000256" key="1">
    <source>
        <dbReference type="PROSITE-ProRule" id="PRU10141"/>
    </source>
</evidence>
<keyword evidence="2" id="KW-1185">Reference proteome</keyword>
<keyword evidence="1" id="KW-0547">Nucleotide-binding</keyword>
<feature type="binding site" evidence="1">
    <location>
        <position position="43"/>
    </location>
    <ligand>
        <name>ATP</name>
        <dbReference type="ChEBI" id="CHEBI:30616"/>
    </ligand>
</feature>